<sequence length="137" mass="15721">MKARLLFFIPAFVYTLGILYLSLINLTDTPVKDLGVSDKVMHAGAYFGLGFIWMFFALMNYPEKGFFKRLLFIIIASIIFGIFIEVLQDSLTTYRELDFYDIFANSIGVLAAGILVWLIKDSLIRLKAKINLFFIKK</sequence>
<protein>
    <submittedName>
        <fullName evidence="2">VanZ family protein</fullName>
    </submittedName>
</protein>
<feature type="transmembrane region" description="Helical" evidence="1">
    <location>
        <begin position="5"/>
        <end position="23"/>
    </location>
</feature>
<dbReference type="EMBL" id="JBHULT010000006">
    <property type="protein sequence ID" value="MFD2517768.1"/>
    <property type="molecule type" value="Genomic_DNA"/>
</dbReference>
<organism evidence="2 3">
    <name type="scientific">Salinimicrobium flavum</name>
    <dbReference type="NCBI Taxonomy" id="1737065"/>
    <lineage>
        <taxon>Bacteria</taxon>
        <taxon>Pseudomonadati</taxon>
        <taxon>Bacteroidota</taxon>
        <taxon>Flavobacteriia</taxon>
        <taxon>Flavobacteriales</taxon>
        <taxon>Flavobacteriaceae</taxon>
        <taxon>Salinimicrobium</taxon>
    </lineage>
</organism>
<keyword evidence="1" id="KW-1133">Transmembrane helix</keyword>
<gene>
    <name evidence="2" type="ORF">ACFSTG_07670</name>
</gene>
<name>A0ABW5IWB8_9FLAO</name>
<evidence type="ECO:0000313" key="2">
    <source>
        <dbReference type="EMBL" id="MFD2517768.1"/>
    </source>
</evidence>
<dbReference type="Proteomes" id="UP001597468">
    <property type="component" value="Unassembled WGS sequence"/>
</dbReference>
<accession>A0ABW5IWB8</accession>
<reference evidence="3" key="1">
    <citation type="journal article" date="2019" name="Int. J. Syst. Evol. Microbiol.">
        <title>The Global Catalogue of Microorganisms (GCM) 10K type strain sequencing project: providing services to taxonomists for standard genome sequencing and annotation.</title>
        <authorList>
            <consortium name="The Broad Institute Genomics Platform"/>
            <consortium name="The Broad Institute Genome Sequencing Center for Infectious Disease"/>
            <person name="Wu L."/>
            <person name="Ma J."/>
        </authorList>
    </citation>
    <scope>NUCLEOTIDE SEQUENCE [LARGE SCALE GENOMIC DNA]</scope>
    <source>
        <strain evidence="3">KCTC 42585</strain>
    </source>
</reference>
<feature type="transmembrane region" description="Helical" evidence="1">
    <location>
        <begin position="70"/>
        <end position="87"/>
    </location>
</feature>
<dbReference type="RefSeq" id="WP_380750545.1">
    <property type="nucleotide sequence ID" value="NZ_JBHULT010000006.1"/>
</dbReference>
<comment type="caution">
    <text evidence="2">The sequence shown here is derived from an EMBL/GenBank/DDBJ whole genome shotgun (WGS) entry which is preliminary data.</text>
</comment>
<feature type="transmembrane region" description="Helical" evidence="1">
    <location>
        <begin position="99"/>
        <end position="119"/>
    </location>
</feature>
<keyword evidence="1" id="KW-0812">Transmembrane</keyword>
<dbReference type="NCBIfam" id="NF037970">
    <property type="entry name" value="vanZ_1"/>
    <property type="match status" value="1"/>
</dbReference>
<keyword evidence="3" id="KW-1185">Reference proteome</keyword>
<proteinExistence type="predicted"/>
<evidence type="ECO:0000313" key="3">
    <source>
        <dbReference type="Proteomes" id="UP001597468"/>
    </source>
</evidence>
<keyword evidence="1" id="KW-0472">Membrane</keyword>
<dbReference type="PANTHER" id="PTHR28008:SF1">
    <property type="entry name" value="DOMAIN PROTEIN, PUTATIVE (AFU_ORTHOLOGUE AFUA_3G10980)-RELATED"/>
    <property type="match status" value="1"/>
</dbReference>
<feature type="transmembrane region" description="Helical" evidence="1">
    <location>
        <begin position="43"/>
        <end position="61"/>
    </location>
</feature>
<dbReference type="PANTHER" id="PTHR28008">
    <property type="entry name" value="DOMAIN PROTEIN, PUTATIVE (AFU_ORTHOLOGUE AFUA_3G10980)-RELATED"/>
    <property type="match status" value="1"/>
</dbReference>
<evidence type="ECO:0000256" key="1">
    <source>
        <dbReference type="SAM" id="Phobius"/>
    </source>
</evidence>